<dbReference type="InterPro" id="IPR037883">
    <property type="entry name" value="Knr4/Smi1-like_sf"/>
</dbReference>
<feature type="domain" description="Knr4/Smi1-like" evidence="1">
    <location>
        <begin position="5"/>
        <end position="95"/>
    </location>
</feature>
<dbReference type="SUPFAM" id="SSF160631">
    <property type="entry name" value="SMI1/KNR4-like"/>
    <property type="match status" value="1"/>
</dbReference>
<dbReference type="InterPro" id="IPR018958">
    <property type="entry name" value="Knr4/Smi1-like_dom"/>
</dbReference>
<dbReference type="Proteomes" id="UP000335415">
    <property type="component" value="Unassembled WGS sequence"/>
</dbReference>
<keyword evidence="3" id="KW-1185">Reference proteome</keyword>
<evidence type="ECO:0000259" key="1">
    <source>
        <dbReference type="Pfam" id="PF09346"/>
    </source>
</evidence>
<dbReference type="Gene3D" id="3.40.1580.10">
    <property type="entry name" value="SMI1/KNR4-like"/>
    <property type="match status" value="1"/>
</dbReference>
<accession>A0A5J5G4P0</accession>
<proteinExistence type="predicted"/>
<dbReference type="RefSeq" id="WP_150434246.1">
    <property type="nucleotide sequence ID" value="NZ_VYKJ01000002.1"/>
</dbReference>
<gene>
    <name evidence="2" type="ORF">FJU30_06940</name>
</gene>
<dbReference type="EMBL" id="VYKJ01000002">
    <property type="protein sequence ID" value="KAA9002009.1"/>
    <property type="molecule type" value="Genomic_DNA"/>
</dbReference>
<dbReference type="AlphaFoldDB" id="A0A5J5G4P0"/>
<comment type="caution">
    <text evidence="2">The sequence shown here is derived from an EMBL/GenBank/DDBJ whole genome shotgun (WGS) entry which is preliminary data.</text>
</comment>
<evidence type="ECO:0000313" key="3">
    <source>
        <dbReference type="Proteomes" id="UP000335415"/>
    </source>
</evidence>
<reference evidence="2 3" key="1">
    <citation type="submission" date="2019-09" db="EMBL/GenBank/DDBJ databases">
        <authorList>
            <person name="Li Y."/>
        </authorList>
    </citation>
    <scope>NUCLEOTIDE SEQUENCE [LARGE SCALE GENOMIC DNA]</scope>
    <source>
        <strain evidence="2 3">L3-3HA</strain>
    </source>
</reference>
<dbReference type="Pfam" id="PF09346">
    <property type="entry name" value="SMI1_KNR4"/>
    <property type="match status" value="1"/>
</dbReference>
<name>A0A5J5G4P0_9GAMM</name>
<protein>
    <submittedName>
        <fullName evidence="2">SMI1/KNR4 family protein</fullName>
    </submittedName>
</protein>
<organism evidence="2 3">
    <name type="scientific">Affinibrenneria salicis</name>
    <dbReference type="NCBI Taxonomy" id="2590031"/>
    <lineage>
        <taxon>Bacteria</taxon>
        <taxon>Pseudomonadati</taxon>
        <taxon>Pseudomonadota</taxon>
        <taxon>Gammaproteobacteria</taxon>
        <taxon>Enterobacterales</taxon>
        <taxon>Pectobacteriaceae</taxon>
        <taxon>Affinibrenneria</taxon>
    </lineage>
</organism>
<sequence>MEKNATLAALEKTIGCTFPALYKKFLCEVVQDRDGVTINNRRNDTVCIYHACHLAERNQTYTVQDAEPGYFLIGQDGDIGYFIRMNGDSDKIYSLDLGALGSLPMDEEASDIYSLSG</sequence>
<dbReference type="OrthoDB" id="1739659at2"/>
<evidence type="ECO:0000313" key="2">
    <source>
        <dbReference type="EMBL" id="KAA9002009.1"/>
    </source>
</evidence>